<sequence length="308" mass="32885">MPTHVSLRAVVFTLFLVAQAHASKLTVPSDVTQCKSVQFSWETDAGDDPVAILVASIERADGDFYQRRLNIAYRNGPSGPWIVDVPGGSAYEFTLLTASGNSVPQALLVHGSDDTSCIPALLPEPGQRTEIIVATVQQSSPSTTATASRTALSESSTTGSSLSSTHATSTGVIAGVTILCIALVAAALAAFIYIRRRRRGARISNADISLLPYPPPPPSTSIHIDSKHGRGDSADHLLPTFIKAPLHRPTLTASEVSESVRDSTVIEENLRLRSAVAQLQDEVRDLRYEDGEALPMYDPNPRPLAPRG</sequence>
<accession>A0A165FV87</accession>
<evidence type="ECO:0000256" key="3">
    <source>
        <dbReference type="SAM" id="SignalP"/>
    </source>
</evidence>
<dbReference type="InParanoid" id="A0A165FV87"/>
<dbReference type="Proteomes" id="UP000077266">
    <property type="component" value="Unassembled WGS sequence"/>
</dbReference>
<keyword evidence="5" id="KW-1185">Reference proteome</keyword>
<feature type="signal peptide" evidence="3">
    <location>
        <begin position="1"/>
        <end position="22"/>
    </location>
</feature>
<keyword evidence="3" id="KW-0732">Signal</keyword>
<name>A0A165FV87_EXIGL</name>
<dbReference type="EMBL" id="KV426069">
    <property type="protein sequence ID" value="KZV89581.1"/>
    <property type="molecule type" value="Genomic_DNA"/>
</dbReference>
<evidence type="ECO:0000256" key="1">
    <source>
        <dbReference type="SAM" id="MobiDB-lite"/>
    </source>
</evidence>
<keyword evidence="2" id="KW-1133">Transmembrane helix</keyword>
<evidence type="ECO:0008006" key="6">
    <source>
        <dbReference type="Google" id="ProtNLM"/>
    </source>
</evidence>
<gene>
    <name evidence="4" type="ORF">EXIGLDRAFT_721209</name>
</gene>
<organism evidence="4 5">
    <name type="scientific">Exidia glandulosa HHB12029</name>
    <dbReference type="NCBI Taxonomy" id="1314781"/>
    <lineage>
        <taxon>Eukaryota</taxon>
        <taxon>Fungi</taxon>
        <taxon>Dikarya</taxon>
        <taxon>Basidiomycota</taxon>
        <taxon>Agaricomycotina</taxon>
        <taxon>Agaricomycetes</taxon>
        <taxon>Auriculariales</taxon>
        <taxon>Exidiaceae</taxon>
        <taxon>Exidia</taxon>
    </lineage>
</organism>
<feature type="chain" id="PRO_5007857913" description="Mid2 domain-containing protein" evidence="3">
    <location>
        <begin position="23"/>
        <end position="308"/>
    </location>
</feature>
<keyword evidence="2" id="KW-0812">Transmembrane</keyword>
<feature type="transmembrane region" description="Helical" evidence="2">
    <location>
        <begin position="172"/>
        <end position="194"/>
    </location>
</feature>
<feature type="region of interest" description="Disordered" evidence="1">
    <location>
        <begin position="137"/>
        <end position="166"/>
    </location>
</feature>
<protein>
    <recommendedName>
        <fullName evidence="6">Mid2 domain-containing protein</fullName>
    </recommendedName>
</protein>
<evidence type="ECO:0000256" key="2">
    <source>
        <dbReference type="SAM" id="Phobius"/>
    </source>
</evidence>
<keyword evidence="2" id="KW-0472">Membrane</keyword>
<reference evidence="4 5" key="1">
    <citation type="journal article" date="2016" name="Mol. Biol. Evol.">
        <title>Comparative Genomics of Early-Diverging Mushroom-Forming Fungi Provides Insights into the Origins of Lignocellulose Decay Capabilities.</title>
        <authorList>
            <person name="Nagy L.G."/>
            <person name="Riley R."/>
            <person name="Tritt A."/>
            <person name="Adam C."/>
            <person name="Daum C."/>
            <person name="Floudas D."/>
            <person name="Sun H."/>
            <person name="Yadav J.S."/>
            <person name="Pangilinan J."/>
            <person name="Larsson K.H."/>
            <person name="Matsuura K."/>
            <person name="Barry K."/>
            <person name="Labutti K."/>
            <person name="Kuo R."/>
            <person name="Ohm R.A."/>
            <person name="Bhattacharya S.S."/>
            <person name="Shirouzu T."/>
            <person name="Yoshinaga Y."/>
            <person name="Martin F.M."/>
            <person name="Grigoriev I.V."/>
            <person name="Hibbett D.S."/>
        </authorList>
    </citation>
    <scope>NUCLEOTIDE SEQUENCE [LARGE SCALE GENOMIC DNA]</scope>
    <source>
        <strain evidence="4 5">HHB12029</strain>
    </source>
</reference>
<evidence type="ECO:0000313" key="4">
    <source>
        <dbReference type="EMBL" id="KZV89581.1"/>
    </source>
</evidence>
<dbReference type="AlphaFoldDB" id="A0A165FV87"/>
<evidence type="ECO:0000313" key="5">
    <source>
        <dbReference type="Proteomes" id="UP000077266"/>
    </source>
</evidence>
<proteinExistence type="predicted"/>